<sequence length="665" mass="76222">MNNIINKMNMRKTKTMVVLNKLSALLEIKGDYKLIVSNDLMITRDNTLIYENVKFNHPILLIFREYLNKVKMCGSGSDYFIELLKKLIGEFVYLIENGMSGKKLSEELSKIKVKSIGDGISLFNDNKKMFSFINSIVNNDRLSKLVTNVILSIDKDNLDKIRVIKIPIGPFDDSYVVNGLVIPNNVSGTTNRIFNTTVSLFNCQIDLPRPEASGKAVFRNADDLLAYNKDEYAIIKDFVDRLTINALIVSGKVNDVFLDLLDNRHILVLRVFNKYDLKIINDVVGGKILNNFYNSLDITKKYSEIEDKIIIKNESIELSKENEYSETTECNGLKLSNSKTSQDDVTITHNDNVTNNEVDNTNDQINNITNDQINNVINEDVDNTNDKIDINNEENNNTTNDQINNTTNDQINDITNEDIDNINDKIDNNINDENDNTKEDVIHNITINENNNEEETDIINEETIDIINEEETDIINDETTDIVNDETIDSKNDLTSSSESKISELELKNQLDEITIYSKPDKNSLYGCCSEISTFKEGDLYFTKIIGSEIVKTIVIKHPIKSILDEYENSINRVLECINDKVKFYRELLSNSEITISEDTFISKYVIKAINDLNDEFVLFDYDRVKCIRLALEFMEKVLEIDDYLVAVEMDKLRINKPKGHWDDE</sequence>
<evidence type="ECO:0000256" key="6">
    <source>
        <dbReference type="ARBA" id="ARBA00023186"/>
    </source>
</evidence>
<dbReference type="Pfam" id="PF00118">
    <property type="entry name" value="Cpn60_TCP1"/>
    <property type="match status" value="1"/>
</dbReference>
<dbReference type="EMBL" id="LTAI01000024">
    <property type="protein sequence ID" value="ORE00410.1"/>
    <property type="molecule type" value="Genomic_DNA"/>
</dbReference>
<proteinExistence type="inferred from homology"/>
<dbReference type="InterPro" id="IPR002423">
    <property type="entry name" value="Cpn60/GroEL/TCP-1"/>
</dbReference>
<gene>
    <name evidence="8" type="primary">TCPQ</name>
    <name evidence="8" type="ORF">A0H76_1079</name>
</gene>
<dbReference type="PANTHER" id="PTHR11353">
    <property type="entry name" value="CHAPERONIN"/>
    <property type="match status" value="1"/>
</dbReference>
<evidence type="ECO:0000256" key="5">
    <source>
        <dbReference type="ARBA" id="ARBA00022840"/>
    </source>
</evidence>
<evidence type="ECO:0000256" key="7">
    <source>
        <dbReference type="SAM" id="MobiDB-lite"/>
    </source>
</evidence>
<comment type="caution">
    <text evidence="8">The sequence shown here is derived from an EMBL/GenBank/DDBJ whole genome shotgun (WGS) entry which is preliminary data.</text>
</comment>
<comment type="subunit">
    <text evidence="3">Component of the T-complex protein 1 (TCP1) complex.</text>
</comment>
<dbReference type="Proteomes" id="UP000192501">
    <property type="component" value="Unassembled WGS sequence"/>
</dbReference>
<dbReference type="InterPro" id="IPR027413">
    <property type="entry name" value="GROEL-like_equatorial_sf"/>
</dbReference>
<keyword evidence="6" id="KW-0143">Chaperone</keyword>
<evidence type="ECO:0000313" key="8">
    <source>
        <dbReference type="EMBL" id="ORE00410.1"/>
    </source>
</evidence>
<dbReference type="Gene3D" id="3.30.260.10">
    <property type="entry name" value="TCP-1-like chaperonin intermediate domain"/>
    <property type="match status" value="1"/>
</dbReference>
<dbReference type="VEuPathDB" id="MicrosporidiaDB:A0H76_1079"/>
<feature type="region of interest" description="Disordered" evidence="7">
    <location>
        <begin position="393"/>
        <end position="412"/>
    </location>
</feature>
<protein>
    <submittedName>
        <fullName evidence="8">TCPQ</fullName>
    </submittedName>
</protein>
<dbReference type="Gene3D" id="1.10.560.10">
    <property type="entry name" value="GroEL-like equatorial domain"/>
    <property type="match status" value="1"/>
</dbReference>
<name>A0A1X0QKV8_9MICR</name>
<comment type="function">
    <text evidence="1">Molecular chaperone; assists the folding of proteins upon ATP hydrolysis.</text>
</comment>
<dbReference type="Gene3D" id="3.50.7.10">
    <property type="entry name" value="GroEL"/>
    <property type="match status" value="1"/>
</dbReference>
<dbReference type="AlphaFoldDB" id="A0A1X0QKV8"/>
<dbReference type="SUPFAM" id="SSF52029">
    <property type="entry name" value="GroEL apical domain-like"/>
    <property type="match status" value="1"/>
</dbReference>
<comment type="similarity">
    <text evidence="2">Belongs to the TCP-1 chaperonin family.</text>
</comment>
<dbReference type="InterPro" id="IPR027410">
    <property type="entry name" value="TCP-1-like_intermed_sf"/>
</dbReference>
<dbReference type="VEuPathDB" id="MicrosporidiaDB:HERIO_109"/>
<keyword evidence="5" id="KW-0067">ATP-binding</keyword>
<evidence type="ECO:0000256" key="2">
    <source>
        <dbReference type="ARBA" id="ARBA00008020"/>
    </source>
</evidence>
<evidence type="ECO:0000256" key="4">
    <source>
        <dbReference type="ARBA" id="ARBA00022741"/>
    </source>
</evidence>
<keyword evidence="4" id="KW-0547">Nucleotide-binding</keyword>
<dbReference type="InterPro" id="IPR027409">
    <property type="entry name" value="GroEL-like_apical_dom_sf"/>
</dbReference>
<accession>A0A1X0QKV8</accession>
<evidence type="ECO:0000313" key="9">
    <source>
        <dbReference type="Proteomes" id="UP000192501"/>
    </source>
</evidence>
<dbReference type="GO" id="GO:0005524">
    <property type="term" value="F:ATP binding"/>
    <property type="evidence" value="ECO:0007669"/>
    <property type="project" value="UniProtKB-KW"/>
</dbReference>
<organism evidence="8 9">
    <name type="scientific">Hepatospora eriocheir</name>
    <dbReference type="NCBI Taxonomy" id="1081669"/>
    <lineage>
        <taxon>Eukaryota</taxon>
        <taxon>Fungi</taxon>
        <taxon>Fungi incertae sedis</taxon>
        <taxon>Microsporidia</taxon>
        <taxon>Hepatosporidae</taxon>
        <taxon>Hepatospora</taxon>
    </lineage>
</organism>
<dbReference type="SUPFAM" id="SSF54849">
    <property type="entry name" value="GroEL-intermediate domain like"/>
    <property type="match status" value="1"/>
</dbReference>
<evidence type="ECO:0000256" key="1">
    <source>
        <dbReference type="ARBA" id="ARBA00002912"/>
    </source>
</evidence>
<dbReference type="InterPro" id="IPR017998">
    <property type="entry name" value="Chaperone_TCP-1"/>
</dbReference>
<evidence type="ECO:0000256" key="3">
    <source>
        <dbReference type="ARBA" id="ARBA00011381"/>
    </source>
</evidence>
<dbReference type="GO" id="GO:0140662">
    <property type="term" value="F:ATP-dependent protein folding chaperone"/>
    <property type="evidence" value="ECO:0007669"/>
    <property type="project" value="InterPro"/>
</dbReference>
<reference evidence="8 9" key="1">
    <citation type="journal article" date="2017" name="Environ. Microbiol.">
        <title>Decay of the glycolytic pathway and adaptation to intranuclear parasitism within Enterocytozoonidae microsporidia.</title>
        <authorList>
            <person name="Wiredu Boakye D."/>
            <person name="Jaroenlak P."/>
            <person name="Prachumwat A."/>
            <person name="Williams T.A."/>
            <person name="Bateman K.S."/>
            <person name="Itsathitphaisarn O."/>
            <person name="Sritunyalucksana K."/>
            <person name="Paszkiewicz K.H."/>
            <person name="Moore K.A."/>
            <person name="Stentiford G.D."/>
            <person name="Williams B.A."/>
        </authorList>
    </citation>
    <scope>NUCLEOTIDE SEQUENCE [LARGE SCALE GENOMIC DNA]</scope>
    <source>
        <strain evidence="9">canceri</strain>
    </source>
</reference>